<evidence type="ECO:0000313" key="2">
    <source>
        <dbReference type="Proteomes" id="UP001054252"/>
    </source>
</evidence>
<reference evidence="1 2" key="1">
    <citation type="journal article" date="2021" name="Commun. Biol.">
        <title>The genome of Shorea leprosula (Dipterocarpaceae) highlights the ecological relevance of drought in aseasonal tropical rainforests.</title>
        <authorList>
            <person name="Ng K.K.S."/>
            <person name="Kobayashi M.J."/>
            <person name="Fawcett J.A."/>
            <person name="Hatakeyama M."/>
            <person name="Paape T."/>
            <person name="Ng C.H."/>
            <person name="Ang C.C."/>
            <person name="Tnah L.H."/>
            <person name="Lee C.T."/>
            <person name="Nishiyama T."/>
            <person name="Sese J."/>
            <person name="O'Brien M.J."/>
            <person name="Copetti D."/>
            <person name="Mohd Noor M.I."/>
            <person name="Ong R.C."/>
            <person name="Putra M."/>
            <person name="Sireger I.Z."/>
            <person name="Indrioko S."/>
            <person name="Kosugi Y."/>
            <person name="Izuno A."/>
            <person name="Isagi Y."/>
            <person name="Lee S.L."/>
            <person name="Shimizu K.K."/>
        </authorList>
    </citation>
    <scope>NUCLEOTIDE SEQUENCE [LARGE SCALE GENOMIC DNA]</scope>
    <source>
        <strain evidence="1">214</strain>
    </source>
</reference>
<keyword evidence="2" id="KW-1185">Reference proteome</keyword>
<dbReference type="EMBL" id="BPVZ01000028">
    <property type="protein sequence ID" value="GKV07991.1"/>
    <property type="molecule type" value="Genomic_DNA"/>
</dbReference>
<sequence length="42" mass="4922">MRQPLSKQECRSNFEIRFKISKSWISITFNLKMGGYSLVPSL</sequence>
<accession>A0AAV5JAS3</accession>
<proteinExistence type="predicted"/>
<name>A0AAV5JAS3_9ROSI</name>
<comment type="caution">
    <text evidence="1">The sequence shown here is derived from an EMBL/GenBank/DDBJ whole genome shotgun (WGS) entry which is preliminary data.</text>
</comment>
<dbReference type="Proteomes" id="UP001054252">
    <property type="component" value="Unassembled WGS sequence"/>
</dbReference>
<protein>
    <submittedName>
        <fullName evidence="1">Uncharacterized protein</fullName>
    </submittedName>
</protein>
<gene>
    <name evidence="1" type="ORF">SLEP1_g19685</name>
</gene>
<organism evidence="1 2">
    <name type="scientific">Rubroshorea leprosula</name>
    <dbReference type="NCBI Taxonomy" id="152421"/>
    <lineage>
        <taxon>Eukaryota</taxon>
        <taxon>Viridiplantae</taxon>
        <taxon>Streptophyta</taxon>
        <taxon>Embryophyta</taxon>
        <taxon>Tracheophyta</taxon>
        <taxon>Spermatophyta</taxon>
        <taxon>Magnoliopsida</taxon>
        <taxon>eudicotyledons</taxon>
        <taxon>Gunneridae</taxon>
        <taxon>Pentapetalae</taxon>
        <taxon>rosids</taxon>
        <taxon>malvids</taxon>
        <taxon>Malvales</taxon>
        <taxon>Dipterocarpaceae</taxon>
        <taxon>Rubroshorea</taxon>
    </lineage>
</organism>
<dbReference type="AlphaFoldDB" id="A0AAV5JAS3"/>
<evidence type="ECO:0000313" key="1">
    <source>
        <dbReference type="EMBL" id="GKV07991.1"/>
    </source>
</evidence>